<name>A0A7W7EKV3_9HYPH</name>
<evidence type="ECO:0000313" key="2">
    <source>
        <dbReference type="Proteomes" id="UP000543836"/>
    </source>
</evidence>
<organism evidence="1 2">
    <name type="scientific">Rhizobium leucaenae</name>
    <dbReference type="NCBI Taxonomy" id="29450"/>
    <lineage>
        <taxon>Bacteria</taxon>
        <taxon>Pseudomonadati</taxon>
        <taxon>Pseudomonadota</taxon>
        <taxon>Alphaproteobacteria</taxon>
        <taxon>Hyphomicrobiales</taxon>
        <taxon>Rhizobiaceae</taxon>
        <taxon>Rhizobium/Agrobacterium group</taxon>
        <taxon>Rhizobium</taxon>
    </lineage>
</organism>
<dbReference type="AlphaFoldDB" id="A0A7W7EKV3"/>
<proteinExistence type="predicted"/>
<protein>
    <submittedName>
        <fullName evidence="1">Uncharacterized protein</fullName>
    </submittedName>
</protein>
<accession>A0A7W7EKV3</accession>
<dbReference type="EMBL" id="JACIIG010000008">
    <property type="protein sequence ID" value="MBB4569296.1"/>
    <property type="molecule type" value="Genomic_DNA"/>
</dbReference>
<dbReference type="GeneID" id="32527780"/>
<evidence type="ECO:0000313" key="1">
    <source>
        <dbReference type="EMBL" id="MBB4569296.1"/>
    </source>
</evidence>
<gene>
    <name evidence="1" type="ORF">GGE60_003420</name>
</gene>
<dbReference type="RefSeq" id="WP_028752660.1">
    <property type="nucleotide sequence ID" value="NZ_JACIIG010000008.1"/>
</dbReference>
<sequence length="83" mass="9489">MTVYLWALYRPRIEPKRGFGDLGYLIRWLERQKLPGEAPSDWVVMLLKVAESDGRSVYVHDEGGPDQWTLTLSRTGVAALPRC</sequence>
<keyword evidence="2" id="KW-1185">Reference proteome</keyword>
<dbReference type="OrthoDB" id="8376220at2"/>
<reference evidence="1 2" key="1">
    <citation type="submission" date="2020-08" db="EMBL/GenBank/DDBJ databases">
        <title>Genomic Encyclopedia of Type Strains, Phase IV (KMG-V): Genome sequencing to study the core and pangenomes of soil and plant-associated prokaryotes.</title>
        <authorList>
            <person name="Whitman W."/>
        </authorList>
    </citation>
    <scope>NUCLEOTIDE SEQUENCE [LARGE SCALE GENOMIC DNA]</scope>
    <source>
        <strain evidence="1 2">SEMIA 492</strain>
    </source>
</reference>
<comment type="caution">
    <text evidence="1">The sequence shown here is derived from an EMBL/GenBank/DDBJ whole genome shotgun (WGS) entry which is preliminary data.</text>
</comment>
<dbReference type="Proteomes" id="UP000543836">
    <property type="component" value="Unassembled WGS sequence"/>
</dbReference>